<evidence type="ECO:0000256" key="2">
    <source>
        <dbReference type="RuleBase" id="RU003749"/>
    </source>
</evidence>
<evidence type="ECO:0000313" key="4">
    <source>
        <dbReference type="EMBL" id="QPC81019.1"/>
    </source>
</evidence>
<dbReference type="RefSeq" id="WP_195169092.1">
    <property type="nucleotide sequence ID" value="NZ_CP062983.1"/>
</dbReference>
<accession>A0A7S8E683</accession>
<dbReference type="PROSITE" id="PS50801">
    <property type="entry name" value="STAS"/>
    <property type="match status" value="1"/>
</dbReference>
<gene>
    <name evidence="4" type="ORF">G4Y79_15045</name>
</gene>
<dbReference type="InterPro" id="IPR003658">
    <property type="entry name" value="Anti-sigma_ant"/>
</dbReference>
<dbReference type="InterPro" id="IPR036513">
    <property type="entry name" value="STAS_dom_sf"/>
</dbReference>
<proteinExistence type="inferred from homology"/>
<dbReference type="PANTHER" id="PTHR33495">
    <property type="entry name" value="ANTI-SIGMA FACTOR ANTAGONIST TM_1081-RELATED-RELATED"/>
    <property type="match status" value="1"/>
</dbReference>
<name>A0A7S8E683_9CHLR</name>
<dbReference type="KEGG" id="pmet:G4Y79_15045"/>
<dbReference type="AlphaFoldDB" id="A0A7S8E683"/>
<evidence type="ECO:0000313" key="5">
    <source>
        <dbReference type="Proteomes" id="UP000594468"/>
    </source>
</evidence>
<evidence type="ECO:0000259" key="3">
    <source>
        <dbReference type="PROSITE" id="PS50801"/>
    </source>
</evidence>
<feature type="domain" description="STAS" evidence="3">
    <location>
        <begin position="2"/>
        <end position="111"/>
    </location>
</feature>
<comment type="similarity">
    <text evidence="1 2">Belongs to the anti-sigma-factor antagonist family.</text>
</comment>
<organism evidence="4 5">
    <name type="scientific">Phototrophicus methaneseepsis</name>
    <dbReference type="NCBI Taxonomy" id="2710758"/>
    <lineage>
        <taxon>Bacteria</taxon>
        <taxon>Bacillati</taxon>
        <taxon>Chloroflexota</taxon>
        <taxon>Candidatus Thermofontia</taxon>
        <taxon>Phototrophicales</taxon>
        <taxon>Phototrophicaceae</taxon>
        <taxon>Phototrophicus</taxon>
    </lineage>
</organism>
<keyword evidence="5" id="KW-1185">Reference proteome</keyword>
<dbReference type="CDD" id="cd07043">
    <property type="entry name" value="STAS_anti-anti-sigma_factors"/>
    <property type="match status" value="1"/>
</dbReference>
<dbReference type="EMBL" id="CP062983">
    <property type="protein sequence ID" value="QPC81019.1"/>
    <property type="molecule type" value="Genomic_DNA"/>
</dbReference>
<dbReference type="PANTHER" id="PTHR33495:SF2">
    <property type="entry name" value="ANTI-SIGMA FACTOR ANTAGONIST TM_1081-RELATED"/>
    <property type="match status" value="1"/>
</dbReference>
<dbReference type="Pfam" id="PF01740">
    <property type="entry name" value="STAS"/>
    <property type="match status" value="1"/>
</dbReference>
<protein>
    <recommendedName>
        <fullName evidence="2">Anti-sigma factor antagonist</fullName>
    </recommendedName>
</protein>
<evidence type="ECO:0000256" key="1">
    <source>
        <dbReference type="ARBA" id="ARBA00009013"/>
    </source>
</evidence>
<dbReference type="SUPFAM" id="SSF52091">
    <property type="entry name" value="SpoIIaa-like"/>
    <property type="match status" value="1"/>
</dbReference>
<dbReference type="Gene3D" id="3.30.750.24">
    <property type="entry name" value="STAS domain"/>
    <property type="match status" value="1"/>
</dbReference>
<dbReference type="Proteomes" id="UP000594468">
    <property type="component" value="Chromosome"/>
</dbReference>
<dbReference type="NCBIfam" id="TIGR00377">
    <property type="entry name" value="ant_ant_sig"/>
    <property type="match status" value="1"/>
</dbReference>
<dbReference type="GO" id="GO:0043856">
    <property type="term" value="F:anti-sigma factor antagonist activity"/>
    <property type="evidence" value="ECO:0007669"/>
    <property type="project" value="InterPro"/>
</dbReference>
<reference evidence="4 5" key="1">
    <citation type="submission" date="2020-02" db="EMBL/GenBank/DDBJ databases">
        <authorList>
            <person name="Zheng R.K."/>
            <person name="Sun C.M."/>
        </authorList>
    </citation>
    <scope>NUCLEOTIDE SEQUENCE [LARGE SCALE GENOMIC DNA]</scope>
    <source>
        <strain evidence="5">rifampicinis</strain>
    </source>
</reference>
<dbReference type="InterPro" id="IPR002645">
    <property type="entry name" value="STAS_dom"/>
</dbReference>
<sequence>MVEINVSNQAQVTLVEVSGRVDSMTANQMGSALGSQISDGRVHLVLDLSAVDYMSSAGLREIVTALKSVKRASGDLRIAQPSDRVREVLEMSGLSTIFRIYATQADAVKSY</sequence>